<evidence type="ECO:0000256" key="1">
    <source>
        <dbReference type="ARBA" id="ARBA00004255"/>
    </source>
</evidence>
<evidence type="ECO:0000256" key="2">
    <source>
        <dbReference type="ARBA" id="ARBA00023034"/>
    </source>
</evidence>
<name>A0ABP7I323_9ACTN</name>
<dbReference type="InterPro" id="IPR038261">
    <property type="entry name" value="GPP34-like_sf"/>
</dbReference>
<accession>A0ABP7I323</accession>
<evidence type="ECO:0000313" key="5">
    <source>
        <dbReference type="EMBL" id="GAA3809486.1"/>
    </source>
</evidence>
<dbReference type="EMBL" id="BAABDE010000020">
    <property type="protein sequence ID" value="GAA3809486.1"/>
    <property type="molecule type" value="Genomic_DNA"/>
</dbReference>
<proteinExistence type="predicted"/>
<dbReference type="InterPro" id="IPR008628">
    <property type="entry name" value="GPP34-like"/>
</dbReference>
<protein>
    <recommendedName>
        <fullName evidence="7">GPP34 family phosphoprotein</fullName>
    </recommendedName>
</protein>
<comment type="subcellular location">
    <subcellularLocation>
        <location evidence="1">Golgi apparatus membrane</location>
        <topology evidence="1">Peripheral membrane protein</topology>
        <orientation evidence="1">Cytoplasmic side</orientation>
    </subcellularLocation>
</comment>
<dbReference type="Pfam" id="PF05719">
    <property type="entry name" value="GPP34"/>
    <property type="match status" value="1"/>
</dbReference>
<evidence type="ECO:0000256" key="4">
    <source>
        <dbReference type="ARBA" id="ARBA00023136"/>
    </source>
</evidence>
<keyword evidence="6" id="KW-1185">Reference proteome</keyword>
<gene>
    <name evidence="5" type="ORF">GCM10022403_049330</name>
</gene>
<reference evidence="6" key="1">
    <citation type="journal article" date="2019" name="Int. J. Syst. Evol. Microbiol.">
        <title>The Global Catalogue of Microorganisms (GCM) 10K type strain sequencing project: providing services to taxonomists for standard genome sequencing and annotation.</title>
        <authorList>
            <consortium name="The Broad Institute Genomics Platform"/>
            <consortium name="The Broad Institute Genome Sequencing Center for Infectious Disease"/>
            <person name="Wu L."/>
            <person name="Ma J."/>
        </authorList>
    </citation>
    <scope>NUCLEOTIDE SEQUENCE [LARGE SCALE GENOMIC DNA]</scope>
    <source>
        <strain evidence="6">JCM 17138</strain>
    </source>
</reference>
<dbReference type="Proteomes" id="UP001501009">
    <property type="component" value="Unassembled WGS sequence"/>
</dbReference>
<evidence type="ECO:0000313" key="6">
    <source>
        <dbReference type="Proteomes" id="UP001501009"/>
    </source>
</evidence>
<organism evidence="5 6">
    <name type="scientific">Streptomyces coacervatus</name>
    <dbReference type="NCBI Taxonomy" id="647381"/>
    <lineage>
        <taxon>Bacteria</taxon>
        <taxon>Bacillati</taxon>
        <taxon>Actinomycetota</taxon>
        <taxon>Actinomycetes</taxon>
        <taxon>Kitasatosporales</taxon>
        <taxon>Streptomycetaceae</taxon>
        <taxon>Streptomyces</taxon>
    </lineage>
</organism>
<keyword evidence="2" id="KW-0333">Golgi apparatus</keyword>
<keyword evidence="3" id="KW-0446">Lipid-binding</keyword>
<dbReference type="Gene3D" id="1.10.3630.10">
    <property type="entry name" value="yeast vps74-n-term truncation variant domain like"/>
    <property type="match status" value="1"/>
</dbReference>
<comment type="caution">
    <text evidence="5">The sequence shown here is derived from an EMBL/GenBank/DDBJ whole genome shotgun (WGS) entry which is preliminary data.</text>
</comment>
<dbReference type="RefSeq" id="WP_275772314.1">
    <property type="nucleotide sequence ID" value="NZ_BAABDE010000020.1"/>
</dbReference>
<sequence>MNDDLACLMYLLAHDDAAEGPYDRSRTQLLVRAAALVDLALRGRLREDGGTVTVSGTEPTGDPVLDGVLRDAAAGHGWKYLVRRHRKRTLADVEDRLATAGLLTVKAPRTRLGTRRSTVTDPAVPAVLRARVCAALQGDGPVQEIPAADAALLALSAAGGIRSVVSRQDQKTFRARIDACTGCLAALAPGLEKAVRALPMTMIAAQGGMGGMGGS</sequence>
<evidence type="ECO:0008006" key="7">
    <source>
        <dbReference type="Google" id="ProtNLM"/>
    </source>
</evidence>
<keyword evidence="4" id="KW-0472">Membrane</keyword>
<evidence type="ECO:0000256" key="3">
    <source>
        <dbReference type="ARBA" id="ARBA00023121"/>
    </source>
</evidence>